<dbReference type="Pfam" id="PF00378">
    <property type="entry name" value="ECH_1"/>
    <property type="match status" value="1"/>
</dbReference>
<evidence type="ECO:0000313" key="1">
    <source>
        <dbReference type="EMBL" id="KIV88662.1"/>
    </source>
</evidence>
<dbReference type="InterPro" id="IPR029045">
    <property type="entry name" value="ClpP/crotonase-like_dom_sf"/>
</dbReference>
<name>A0A0D1Z1L4_EXOME</name>
<proteinExistence type="predicted"/>
<dbReference type="AlphaFoldDB" id="A0A0D1Z1L4"/>
<dbReference type="GO" id="GO:0006635">
    <property type="term" value="P:fatty acid beta-oxidation"/>
    <property type="evidence" value="ECO:0007669"/>
    <property type="project" value="TreeGrafter"/>
</dbReference>
<dbReference type="STRING" id="212818.A0A0D1Z1L4"/>
<dbReference type="Proteomes" id="UP000054302">
    <property type="component" value="Unassembled WGS sequence"/>
</dbReference>
<dbReference type="PANTHER" id="PTHR43684">
    <property type="match status" value="1"/>
</dbReference>
<dbReference type="InterPro" id="IPR051053">
    <property type="entry name" value="ECH/Chromodomain_protein"/>
</dbReference>
<dbReference type="HOGENOM" id="CLU_009834_6_0_1"/>
<keyword evidence="2" id="KW-1185">Reference proteome</keyword>
<dbReference type="Gene3D" id="3.90.226.10">
    <property type="entry name" value="2-enoyl-CoA Hydratase, Chain A, domain 1"/>
    <property type="match status" value="1"/>
</dbReference>
<dbReference type="RefSeq" id="XP_016220236.1">
    <property type="nucleotide sequence ID" value="XM_016373325.1"/>
</dbReference>
<dbReference type="EMBL" id="KN847525">
    <property type="protein sequence ID" value="KIV88662.1"/>
    <property type="molecule type" value="Genomic_DNA"/>
</dbReference>
<gene>
    <name evidence="1" type="ORF">PV10_08325</name>
</gene>
<sequence>MSTDESYTYHDVVLDIQGQIGVIKLNRPRALNSFGGNMQIEVLTALRVLDEHPTTVFTVLTGEGRFFSSGADVKAEASREERVFGSAAEKKVFYMSMFASAMETLRSLITHTKILVVALNGPAVGGGAAWFPAVADITVASETSYLQVPFSQLGLVPEYGCAVHFRQLIGPHRANDFLMFGRKISNQEMVDWGIVSTILPVKGFDKAVLAFLKDKLDVNDGRSMIEAKRLQNEPLRAERLLAVYEAADALAERFVINAPRDRFLQQSAKLRGKTG</sequence>
<dbReference type="OrthoDB" id="448450at2759"/>
<dbReference type="PANTHER" id="PTHR43684:SF3">
    <property type="entry name" value="PEROXISOMAL D3,D2-ENOYL-COA ISOMERASE"/>
    <property type="match status" value="1"/>
</dbReference>
<evidence type="ECO:0000313" key="2">
    <source>
        <dbReference type="Proteomes" id="UP000054302"/>
    </source>
</evidence>
<dbReference type="SUPFAM" id="SSF52096">
    <property type="entry name" value="ClpP/crotonase"/>
    <property type="match status" value="1"/>
</dbReference>
<dbReference type="CDD" id="cd06558">
    <property type="entry name" value="crotonase-like"/>
    <property type="match status" value="1"/>
</dbReference>
<organism evidence="1 2">
    <name type="scientific">Exophiala mesophila</name>
    <name type="common">Black yeast-like fungus</name>
    <dbReference type="NCBI Taxonomy" id="212818"/>
    <lineage>
        <taxon>Eukaryota</taxon>
        <taxon>Fungi</taxon>
        <taxon>Dikarya</taxon>
        <taxon>Ascomycota</taxon>
        <taxon>Pezizomycotina</taxon>
        <taxon>Eurotiomycetes</taxon>
        <taxon>Chaetothyriomycetidae</taxon>
        <taxon>Chaetothyriales</taxon>
        <taxon>Herpotrichiellaceae</taxon>
        <taxon>Exophiala</taxon>
    </lineage>
</organism>
<protein>
    <recommendedName>
        <fullName evidence="3">Enoyl-CoA hydratase</fullName>
    </recommendedName>
</protein>
<reference evidence="1 2" key="1">
    <citation type="submission" date="2015-01" db="EMBL/GenBank/DDBJ databases">
        <title>The Genome Sequence of Exophiala mesophila CBS40295.</title>
        <authorList>
            <consortium name="The Broad Institute Genomics Platform"/>
            <person name="Cuomo C."/>
            <person name="de Hoog S."/>
            <person name="Gorbushina A."/>
            <person name="Stielow B."/>
            <person name="Teixiera M."/>
            <person name="Abouelleil A."/>
            <person name="Chapman S.B."/>
            <person name="Priest M."/>
            <person name="Young S.K."/>
            <person name="Wortman J."/>
            <person name="Nusbaum C."/>
            <person name="Birren B."/>
        </authorList>
    </citation>
    <scope>NUCLEOTIDE SEQUENCE [LARGE SCALE GENOMIC DNA]</scope>
    <source>
        <strain evidence="1 2">CBS 40295</strain>
    </source>
</reference>
<dbReference type="GO" id="GO:0005782">
    <property type="term" value="C:peroxisomal matrix"/>
    <property type="evidence" value="ECO:0007669"/>
    <property type="project" value="TreeGrafter"/>
</dbReference>
<evidence type="ECO:0008006" key="3">
    <source>
        <dbReference type="Google" id="ProtNLM"/>
    </source>
</evidence>
<dbReference type="GeneID" id="27326170"/>
<accession>A0A0D1Z1L4</accession>
<dbReference type="InterPro" id="IPR001753">
    <property type="entry name" value="Enoyl-CoA_hydra/iso"/>
</dbReference>
<dbReference type="VEuPathDB" id="FungiDB:PV10_08325"/>
<dbReference type="OMA" id="YMRKFSR"/>